<evidence type="ECO:0000256" key="6">
    <source>
        <dbReference type="ARBA" id="ARBA00022679"/>
    </source>
</evidence>
<dbReference type="InterPro" id="IPR004358">
    <property type="entry name" value="Sig_transdc_His_kin-like_C"/>
</dbReference>
<dbReference type="InterPro" id="IPR013655">
    <property type="entry name" value="PAS_fold_3"/>
</dbReference>
<dbReference type="EMBL" id="VTOX01000001">
    <property type="protein sequence ID" value="NKE64430.1"/>
    <property type="molecule type" value="Genomic_DNA"/>
</dbReference>
<dbReference type="PANTHER" id="PTHR43047:SF72">
    <property type="entry name" value="OSMOSENSING HISTIDINE PROTEIN KINASE SLN1"/>
    <property type="match status" value="1"/>
</dbReference>
<dbReference type="SMART" id="SM00387">
    <property type="entry name" value="HATPase_c"/>
    <property type="match status" value="1"/>
</dbReference>
<dbReference type="InterPro" id="IPR011006">
    <property type="entry name" value="CheY-like_superfamily"/>
</dbReference>
<feature type="domain" description="Response regulatory" evidence="15">
    <location>
        <begin position="821"/>
        <end position="937"/>
    </location>
</feature>
<dbReference type="AlphaFoldDB" id="A0A7X6DC23"/>
<keyword evidence="18" id="KW-1185">Reference proteome</keyword>
<keyword evidence="5 12" id="KW-0597">Phosphoprotein</keyword>
<evidence type="ECO:0000256" key="4">
    <source>
        <dbReference type="ARBA" id="ARBA00022475"/>
    </source>
</evidence>
<keyword evidence="10" id="KW-0902">Two-component regulatory system</keyword>
<dbReference type="RefSeq" id="WP_168105520.1">
    <property type="nucleotide sequence ID" value="NZ_VTOX01000001.1"/>
</dbReference>
<evidence type="ECO:0000256" key="11">
    <source>
        <dbReference type="ARBA" id="ARBA00023136"/>
    </source>
</evidence>
<dbReference type="SUPFAM" id="SSF52172">
    <property type="entry name" value="CheY-like"/>
    <property type="match status" value="2"/>
</dbReference>
<dbReference type="InterPro" id="IPR000700">
    <property type="entry name" value="PAS-assoc_C"/>
</dbReference>
<dbReference type="SMART" id="SM00388">
    <property type="entry name" value="HisKA"/>
    <property type="match status" value="1"/>
</dbReference>
<dbReference type="GO" id="GO:0005886">
    <property type="term" value="C:plasma membrane"/>
    <property type="evidence" value="ECO:0007669"/>
    <property type="project" value="UniProtKB-SubCell"/>
</dbReference>
<evidence type="ECO:0000259" key="15">
    <source>
        <dbReference type="PROSITE" id="PS50110"/>
    </source>
</evidence>
<dbReference type="GO" id="GO:0000155">
    <property type="term" value="F:phosphorelay sensor kinase activity"/>
    <property type="evidence" value="ECO:0007669"/>
    <property type="project" value="InterPro"/>
</dbReference>
<evidence type="ECO:0000256" key="8">
    <source>
        <dbReference type="ARBA" id="ARBA00022777"/>
    </source>
</evidence>
<dbReference type="PROSITE" id="PS50110">
    <property type="entry name" value="RESPONSE_REGULATORY"/>
    <property type="match status" value="2"/>
</dbReference>
<keyword evidence="13" id="KW-0175">Coiled coil</keyword>
<comment type="caution">
    <text evidence="17">The sequence shown here is derived from an EMBL/GenBank/DDBJ whole genome shotgun (WGS) entry which is preliminary data.</text>
</comment>
<dbReference type="Gene3D" id="3.40.50.2300">
    <property type="match status" value="2"/>
</dbReference>
<dbReference type="PROSITE" id="PS50113">
    <property type="entry name" value="PAC"/>
    <property type="match status" value="2"/>
</dbReference>
<evidence type="ECO:0000256" key="10">
    <source>
        <dbReference type="ARBA" id="ARBA00023012"/>
    </source>
</evidence>
<dbReference type="Pfam" id="PF08447">
    <property type="entry name" value="PAS_3"/>
    <property type="match status" value="1"/>
</dbReference>
<keyword evidence="11" id="KW-0472">Membrane</keyword>
<dbReference type="PRINTS" id="PR00344">
    <property type="entry name" value="BCTRLSENSOR"/>
</dbReference>
<dbReference type="SUPFAM" id="SSF55874">
    <property type="entry name" value="ATPase domain of HSP90 chaperone/DNA topoisomerase II/histidine kinase"/>
    <property type="match status" value="1"/>
</dbReference>
<dbReference type="SMART" id="SM00086">
    <property type="entry name" value="PAC"/>
    <property type="match status" value="2"/>
</dbReference>
<dbReference type="SUPFAM" id="SSF47384">
    <property type="entry name" value="Homodimeric domain of signal transducing histidine kinase"/>
    <property type="match status" value="1"/>
</dbReference>
<evidence type="ECO:0000256" key="1">
    <source>
        <dbReference type="ARBA" id="ARBA00000085"/>
    </source>
</evidence>
<dbReference type="Gene3D" id="3.30.565.10">
    <property type="entry name" value="Histidine kinase-like ATPase, C-terminal domain"/>
    <property type="match status" value="1"/>
</dbReference>
<evidence type="ECO:0000256" key="3">
    <source>
        <dbReference type="ARBA" id="ARBA00012438"/>
    </source>
</evidence>
<dbReference type="InterPro" id="IPR001610">
    <property type="entry name" value="PAC"/>
</dbReference>
<feature type="modified residue" description="4-aspartylphosphate" evidence="12">
    <location>
        <position position="870"/>
    </location>
</feature>
<protein>
    <recommendedName>
        <fullName evidence="3">histidine kinase</fullName>
        <ecNumber evidence="3">2.7.13.3</ecNumber>
    </recommendedName>
</protein>
<dbReference type="EC" id="2.7.13.3" evidence="3"/>
<dbReference type="GO" id="GO:0005524">
    <property type="term" value="F:ATP binding"/>
    <property type="evidence" value="ECO:0007669"/>
    <property type="project" value="UniProtKB-KW"/>
</dbReference>
<keyword evidence="7" id="KW-0547">Nucleotide-binding</keyword>
<dbReference type="Gene3D" id="3.30.450.20">
    <property type="entry name" value="PAS domain"/>
    <property type="match status" value="3"/>
</dbReference>
<dbReference type="Proteomes" id="UP000521868">
    <property type="component" value="Unassembled WGS sequence"/>
</dbReference>
<evidence type="ECO:0000313" key="17">
    <source>
        <dbReference type="EMBL" id="NKE64430.1"/>
    </source>
</evidence>
<dbReference type="PROSITE" id="PS50109">
    <property type="entry name" value="HIS_KIN"/>
    <property type="match status" value="1"/>
</dbReference>
<dbReference type="Gene3D" id="1.10.287.130">
    <property type="match status" value="1"/>
</dbReference>
<dbReference type="CDD" id="cd00130">
    <property type="entry name" value="PAS"/>
    <property type="match status" value="1"/>
</dbReference>
<evidence type="ECO:0000256" key="7">
    <source>
        <dbReference type="ARBA" id="ARBA00022741"/>
    </source>
</evidence>
<dbReference type="SUPFAM" id="SSF55785">
    <property type="entry name" value="PYP-like sensor domain (PAS domain)"/>
    <property type="match status" value="3"/>
</dbReference>
<evidence type="ECO:0000256" key="2">
    <source>
        <dbReference type="ARBA" id="ARBA00004236"/>
    </source>
</evidence>
<comment type="subcellular location">
    <subcellularLocation>
        <location evidence="2">Cell membrane</location>
    </subcellularLocation>
</comment>
<evidence type="ECO:0000259" key="16">
    <source>
        <dbReference type="PROSITE" id="PS50113"/>
    </source>
</evidence>
<dbReference type="InterPro" id="IPR035965">
    <property type="entry name" value="PAS-like_dom_sf"/>
</dbReference>
<accession>A0A7X6DC23</accession>
<keyword evidence="6" id="KW-0808">Transferase</keyword>
<sequence>MNLRPPAPILLVDDAPANLLALEAVLQTLGEPLVRAGSGQEALRRLRDADYAAVLLDVRMPGMDGFETARLIRAQRRSRRTPIIFITADASDLSVEEAYAIGAVDFLTKPIVAPVLKAKLAFFVELHRSRQELQAAERKAVQDRAFLSAVLEAVEDGIVACGPDGRLTLFNRATREFHAMDFEPVGASNWSQQYDLYGPDGVTPLRPEEVPLHRALGGEVVRNVELVIAPPGGKARHLLASGQPLYDEAGHKLGAVVSMHDVSAQREAEQAREAAITEQTRREEAEAAAELIRESRERLRESEQRVRLATEAAGLGVWVWDLGSDQLTWENERLFEIFGLTGAARGSLEPGRLGDRLTELAHADDADACRAALLRTARTGERLRFEGRFFRRSDRSLRWIELTGILQPAQDATPARVLGTAVDITDRKHAEDELRRSEERYRALMESLDEGFCVIQMLYAPDGRPVDYRFLQVNPAFEKHTGMVGAVGRTMREIAPEHEAHWFEIYGRVARTGEPVRFENEARALGRWFDVYATCTDRATGKVALLFTDITERRRSEESLRRLAAELAESDRRKTEFLATLAHELRNPLAPISNGLQLLRIADGDAEAKERARNMMERQLRHLVRLVDDLLDIARISSGKVELKKERTALDAILGSAVESSMPLLNAAGHQLDVNIAEPGLQLVADGTRLAQVVSNLLNNAAKYTPDGGRIELAARRDGEEVVISVTDTGIGIAAEALPQVFEMFTQVGRHRERSQGGLGIGLALVRRLVELHGGSVTAHSAGVGRGSTFTVRLPVGAGAAAPLPQVPAASAAAEAAPVFRVLVVDDNVDAAESLAALLELDGHDIRVAHDGDSAIAQAAEFRPEIVFLDIGMPGKDGYEVARELRRDPRNRDTMLVALTGWGAQDDRARSRSAGFDHHLTKPAELPAVEALLAKMAGRRQETSAA</sequence>
<feature type="coiled-coil region" evidence="13">
    <location>
        <begin position="268"/>
        <end position="312"/>
    </location>
</feature>
<dbReference type="CDD" id="cd17580">
    <property type="entry name" value="REC_2_DhkD-like"/>
    <property type="match status" value="1"/>
</dbReference>
<feature type="domain" description="Response regulatory" evidence="15">
    <location>
        <begin position="8"/>
        <end position="124"/>
    </location>
</feature>
<name>A0A7X6DC23_9BURK</name>
<evidence type="ECO:0000313" key="18">
    <source>
        <dbReference type="Proteomes" id="UP000521868"/>
    </source>
</evidence>
<dbReference type="Pfam" id="PF08448">
    <property type="entry name" value="PAS_4"/>
    <property type="match status" value="1"/>
</dbReference>
<dbReference type="CDD" id="cd00082">
    <property type="entry name" value="HisKA"/>
    <property type="match status" value="1"/>
</dbReference>
<dbReference type="PANTHER" id="PTHR43047">
    <property type="entry name" value="TWO-COMPONENT HISTIDINE PROTEIN KINASE"/>
    <property type="match status" value="1"/>
</dbReference>
<dbReference type="FunFam" id="3.30.565.10:FF:000023">
    <property type="entry name" value="PAS domain-containing sensor histidine kinase"/>
    <property type="match status" value="1"/>
</dbReference>
<feature type="domain" description="PAC" evidence="16">
    <location>
        <begin position="383"/>
        <end position="436"/>
    </location>
</feature>
<dbReference type="InterPro" id="IPR003594">
    <property type="entry name" value="HATPase_dom"/>
</dbReference>
<dbReference type="Pfam" id="PF13188">
    <property type="entry name" value="PAS_8"/>
    <property type="match status" value="1"/>
</dbReference>
<proteinExistence type="predicted"/>
<organism evidence="17 18">
    <name type="scientific">Ramlibacter lithotrophicus</name>
    <dbReference type="NCBI Taxonomy" id="2606681"/>
    <lineage>
        <taxon>Bacteria</taxon>
        <taxon>Pseudomonadati</taxon>
        <taxon>Pseudomonadota</taxon>
        <taxon>Betaproteobacteria</taxon>
        <taxon>Burkholderiales</taxon>
        <taxon>Comamonadaceae</taxon>
        <taxon>Ramlibacter</taxon>
    </lineage>
</organism>
<comment type="catalytic activity">
    <reaction evidence="1">
        <text>ATP + protein L-histidine = ADP + protein N-phospho-L-histidine.</text>
        <dbReference type="EC" id="2.7.13.3"/>
    </reaction>
</comment>
<dbReference type="InterPro" id="IPR036890">
    <property type="entry name" value="HATPase_C_sf"/>
</dbReference>
<dbReference type="InterPro" id="IPR003661">
    <property type="entry name" value="HisK_dim/P_dom"/>
</dbReference>
<dbReference type="SMART" id="SM00448">
    <property type="entry name" value="REC"/>
    <property type="match status" value="2"/>
</dbReference>
<dbReference type="NCBIfam" id="TIGR00229">
    <property type="entry name" value="sensory_box"/>
    <property type="match status" value="3"/>
</dbReference>
<keyword evidence="8" id="KW-0418">Kinase</keyword>
<feature type="domain" description="Histidine kinase" evidence="14">
    <location>
        <begin position="580"/>
        <end position="798"/>
    </location>
</feature>
<feature type="modified residue" description="4-aspartylphosphate" evidence="12">
    <location>
        <position position="57"/>
    </location>
</feature>
<keyword evidence="9" id="KW-0067">ATP-binding</keyword>
<evidence type="ECO:0000259" key="14">
    <source>
        <dbReference type="PROSITE" id="PS50109"/>
    </source>
</evidence>
<evidence type="ECO:0000256" key="13">
    <source>
        <dbReference type="SAM" id="Coils"/>
    </source>
</evidence>
<dbReference type="InterPro" id="IPR000014">
    <property type="entry name" value="PAS"/>
</dbReference>
<dbReference type="Pfam" id="PF00512">
    <property type="entry name" value="HisKA"/>
    <property type="match status" value="1"/>
</dbReference>
<dbReference type="InterPro" id="IPR005467">
    <property type="entry name" value="His_kinase_dom"/>
</dbReference>
<keyword evidence="4" id="KW-1003">Cell membrane</keyword>
<gene>
    <name evidence="17" type="ORF">RAMLITH_01235</name>
</gene>
<dbReference type="InterPro" id="IPR013656">
    <property type="entry name" value="PAS_4"/>
</dbReference>
<feature type="domain" description="PAC" evidence="16">
    <location>
        <begin position="222"/>
        <end position="274"/>
    </location>
</feature>
<evidence type="ECO:0000256" key="12">
    <source>
        <dbReference type="PROSITE-ProRule" id="PRU00169"/>
    </source>
</evidence>
<reference evidence="17 18" key="1">
    <citation type="journal article" date="2020" name="Nature">
        <title>Bacterial chemolithoautotrophy via manganese oxidation.</title>
        <authorList>
            <person name="Yu H."/>
            <person name="Leadbetter J.R."/>
        </authorList>
    </citation>
    <scope>NUCLEOTIDE SEQUENCE [LARGE SCALE GENOMIC DNA]</scope>
    <source>
        <strain evidence="17 18">RBP-1</strain>
    </source>
</reference>
<dbReference type="InterPro" id="IPR036097">
    <property type="entry name" value="HisK_dim/P_sf"/>
</dbReference>
<dbReference type="Pfam" id="PF02518">
    <property type="entry name" value="HATPase_c"/>
    <property type="match status" value="1"/>
</dbReference>
<evidence type="ECO:0000256" key="9">
    <source>
        <dbReference type="ARBA" id="ARBA00022840"/>
    </source>
</evidence>
<dbReference type="CDD" id="cd16922">
    <property type="entry name" value="HATPase_EvgS-ArcB-TorS-like"/>
    <property type="match status" value="1"/>
</dbReference>
<dbReference type="CDD" id="cd17546">
    <property type="entry name" value="REC_hyHK_CKI1_RcsC-like"/>
    <property type="match status" value="1"/>
</dbReference>
<dbReference type="InterPro" id="IPR001789">
    <property type="entry name" value="Sig_transdc_resp-reg_receiver"/>
</dbReference>
<dbReference type="Pfam" id="PF00072">
    <property type="entry name" value="Response_reg"/>
    <property type="match status" value="2"/>
</dbReference>
<evidence type="ECO:0000256" key="5">
    <source>
        <dbReference type="ARBA" id="ARBA00022553"/>
    </source>
</evidence>